<keyword evidence="9 10" id="KW-0472">Membrane</keyword>
<evidence type="ECO:0000256" key="11">
    <source>
        <dbReference type="RuleBase" id="RU000488"/>
    </source>
</evidence>
<keyword evidence="3 11" id="KW-0813">Transport</keyword>
<evidence type="ECO:0000256" key="9">
    <source>
        <dbReference type="ARBA" id="ARBA00023136"/>
    </source>
</evidence>
<dbReference type="PRINTS" id="PR00926">
    <property type="entry name" value="MITOCARRIER"/>
</dbReference>
<dbReference type="InterPro" id="IPR018108">
    <property type="entry name" value="MCP_transmembrane"/>
</dbReference>
<dbReference type="GO" id="GO:0048250">
    <property type="term" value="P:iron import into the mitochondrion"/>
    <property type="evidence" value="ECO:0007669"/>
    <property type="project" value="TreeGrafter"/>
</dbReference>
<sequence length="303" mass="32451">MTYPAEDFDYEGLPENSPMYAHLLAGAFSGILEHSVMYPVDAIKTRMQMLNGVSRSATGNVVASAYKIGSTEGVFSLWRGISSVIMGAGPSHAIYFSVLEMFKSKFNASSDRPLITALAGACAITISDAFMTPFDVIKQRMQLPTTNYKSPIQCASTLFRREGVSAFYISYPTSIAMSIPYTAIQVGSYDVAMSFCNPSGIYNPVSHIISGALSGAIAASLTTPLDVVKTLLQTRGSSTIQQVKDCRGSLNAIRVIYNFGGLSAFVKGIKPRVIVSMPATAVSWAAYEAGKEILSQVSNPPEV</sequence>
<evidence type="ECO:0000256" key="7">
    <source>
        <dbReference type="ARBA" id="ARBA00022989"/>
    </source>
</evidence>
<evidence type="ECO:0000256" key="10">
    <source>
        <dbReference type="PROSITE-ProRule" id="PRU00282"/>
    </source>
</evidence>
<dbReference type="AlphaFoldDB" id="A0AAE9WDW7"/>
<evidence type="ECO:0000313" key="13">
    <source>
        <dbReference type="Proteomes" id="UP001212411"/>
    </source>
</evidence>
<dbReference type="InterPro" id="IPR023395">
    <property type="entry name" value="MCP_dom_sf"/>
</dbReference>
<evidence type="ECO:0000313" key="12">
    <source>
        <dbReference type="EMBL" id="WBW73839.1"/>
    </source>
</evidence>
<reference evidence="12 13" key="1">
    <citation type="journal article" date="2023" name="G3 (Bethesda)">
        <title>A high-quality reference genome for the fission yeast Schizosaccharomyces osmophilus.</title>
        <authorList>
            <person name="Jia G.S."/>
            <person name="Zhang W.C."/>
            <person name="Liang Y."/>
            <person name="Liu X.H."/>
            <person name="Rhind N."/>
            <person name="Pidoux A."/>
            <person name="Brysch-Herzberg M."/>
            <person name="Du L.L."/>
        </authorList>
    </citation>
    <scope>NUCLEOTIDE SEQUENCE [LARGE SCALE GENOMIC DNA]</scope>
    <source>
        <strain evidence="12 13">CBS 15793</strain>
    </source>
</reference>
<accession>A0AAE9WDW7</accession>
<comment type="similarity">
    <text evidence="2 11">Belongs to the mitochondrial carrier (TC 2.A.29) family.</text>
</comment>
<evidence type="ECO:0000256" key="6">
    <source>
        <dbReference type="ARBA" id="ARBA00022792"/>
    </source>
</evidence>
<dbReference type="RefSeq" id="XP_056038082.1">
    <property type="nucleotide sequence ID" value="XM_056181871.1"/>
</dbReference>
<evidence type="ECO:0000256" key="8">
    <source>
        <dbReference type="ARBA" id="ARBA00023128"/>
    </source>
</evidence>
<protein>
    <submittedName>
        <fullName evidence="12">Mitochondrial carrier, iron ion Mrs3</fullName>
    </submittedName>
</protein>
<dbReference type="GO" id="GO:0005743">
    <property type="term" value="C:mitochondrial inner membrane"/>
    <property type="evidence" value="ECO:0007669"/>
    <property type="project" value="UniProtKB-SubCell"/>
</dbReference>
<evidence type="ECO:0000256" key="4">
    <source>
        <dbReference type="ARBA" id="ARBA00022692"/>
    </source>
</evidence>
<dbReference type="Gene3D" id="1.50.40.10">
    <property type="entry name" value="Mitochondrial carrier domain"/>
    <property type="match status" value="2"/>
</dbReference>
<keyword evidence="13" id="KW-1185">Reference proteome</keyword>
<comment type="subcellular location">
    <subcellularLocation>
        <location evidence="1">Mitochondrion inner membrane</location>
        <topology evidence="1">Multi-pass membrane protein</topology>
    </subcellularLocation>
</comment>
<organism evidence="12 13">
    <name type="scientific">Schizosaccharomyces osmophilus</name>
    <dbReference type="NCBI Taxonomy" id="2545709"/>
    <lineage>
        <taxon>Eukaryota</taxon>
        <taxon>Fungi</taxon>
        <taxon>Dikarya</taxon>
        <taxon>Ascomycota</taxon>
        <taxon>Taphrinomycotina</taxon>
        <taxon>Schizosaccharomycetes</taxon>
        <taxon>Schizosaccharomycetales</taxon>
        <taxon>Schizosaccharomycetaceae</taxon>
        <taxon>Schizosaccharomyces</taxon>
    </lineage>
</organism>
<dbReference type="KEGG" id="som:SOMG_03080"/>
<dbReference type="GeneID" id="80876560"/>
<dbReference type="InterPro" id="IPR002067">
    <property type="entry name" value="MCP"/>
</dbReference>
<dbReference type="Pfam" id="PF00153">
    <property type="entry name" value="Mito_carr"/>
    <property type="match status" value="3"/>
</dbReference>
<evidence type="ECO:0000256" key="5">
    <source>
        <dbReference type="ARBA" id="ARBA00022737"/>
    </source>
</evidence>
<dbReference type="Proteomes" id="UP001212411">
    <property type="component" value="Chromosome 2"/>
</dbReference>
<keyword evidence="4 10" id="KW-0812">Transmembrane</keyword>
<feature type="repeat" description="Solcar" evidence="10">
    <location>
        <begin position="17"/>
        <end position="105"/>
    </location>
</feature>
<keyword evidence="8" id="KW-0496">Mitochondrion</keyword>
<evidence type="ECO:0000256" key="1">
    <source>
        <dbReference type="ARBA" id="ARBA00004448"/>
    </source>
</evidence>
<dbReference type="SUPFAM" id="SSF103506">
    <property type="entry name" value="Mitochondrial carrier"/>
    <property type="match status" value="1"/>
</dbReference>
<evidence type="ECO:0000256" key="2">
    <source>
        <dbReference type="ARBA" id="ARBA00006375"/>
    </source>
</evidence>
<gene>
    <name evidence="12" type="primary">mrs3</name>
    <name evidence="12" type="ORF">SOMG_03080</name>
</gene>
<feature type="repeat" description="Solcar" evidence="10">
    <location>
        <begin position="111"/>
        <end position="195"/>
    </location>
</feature>
<dbReference type="EMBL" id="CP115612">
    <property type="protein sequence ID" value="WBW73839.1"/>
    <property type="molecule type" value="Genomic_DNA"/>
</dbReference>
<evidence type="ECO:0000256" key="3">
    <source>
        <dbReference type="ARBA" id="ARBA00022448"/>
    </source>
</evidence>
<keyword evidence="6" id="KW-0999">Mitochondrion inner membrane</keyword>
<dbReference type="PANTHER" id="PTHR45758:SF4">
    <property type="entry name" value="MITOFERRIN-1"/>
    <property type="match status" value="1"/>
</dbReference>
<dbReference type="PANTHER" id="PTHR45758">
    <property type="entry name" value="MITOFERRIN-1-RELATED"/>
    <property type="match status" value="1"/>
</dbReference>
<dbReference type="GO" id="GO:0015093">
    <property type="term" value="F:ferrous iron transmembrane transporter activity"/>
    <property type="evidence" value="ECO:0007669"/>
    <property type="project" value="TreeGrafter"/>
</dbReference>
<proteinExistence type="inferred from homology"/>
<dbReference type="PROSITE" id="PS50920">
    <property type="entry name" value="SOLCAR"/>
    <property type="match status" value="3"/>
</dbReference>
<name>A0AAE9WDW7_9SCHI</name>
<keyword evidence="5" id="KW-0677">Repeat</keyword>
<keyword evidence="7" id="KW-1133">Transmembrane helix</keyword>
<feature type="repeat" description="Solcar" evidence="10">
    <location>
        <begin position="202"/>
        <end position="293"/>
    </location>
</feature>